<evidence type="ECO:0000313" key="3">
    <source>
        <dbReference type="Proteomes" id="UP000037395"/>
    </source>
</evidence>
<dbReference type="SMART" id="SM00860">
    <property type="entry name" value="SMI1_KNR4"/>
    <property type="match status" value="1"/>
</dbReference>
<protein>
    <recommendedName>
        <fullName evidence="1">Knr4/Smi1-like domain-containing protein</fullName>
    </recommendedName>
</protein>
<dbReference type="InterPro" id="IPR018958">
    <property type="entry name" value="Knr4/Smi1-like_dom"/>
</dbReference>
<proteinExistence type="predicted"/>
<dbReference type="Gene3D" id="3.40.1580.10">
    <property type="entry name" value="SMI1/KNR4-like"/>
    <property type="match status" value="1"/>
</dbReference>
<evidence type="ECO:0000313" key="2">
    <source>
        <dbReference type="EMBL" id="OEV35962.1"/>
    </source>
</evidence>
<organism evidence="2 3">
    <name type="scientific">Kitasatospora aureofaciens</name>
    <name type="common">Streptomyces aureofaciens</name>
    <dbReference type="NCBI Taxonomy" id="1894"/>
    <lineage>
        <taxon>Bacteria</taxon>
        <taxon>Bacillati</taxon>
        <taxon>Actinomycetota</taxon>
        <taxon>Actinomycetes</taxon>
        <taxon>Kitasatosporales</taxon>
        <taxon>Streptomycetaceae</taxon>
        <taxon>Kitasatospora</taxon>
    </lineage>
</organism>
<gene>
    <name evidence="2" type="ORF">HS99_0007475</name>
</gene>
<sequence length="193" mass="21917">MWDVEGVRARLRELAEADPRYRRFGANRHRYRLDPPVPEPEIARFEAAHGFELPSSYRAFITTVGGGGAGPNYGLYRWGSTTWARLQTDLGPDWADHFAVPFPHTERFQPWPELEICARHTPDDESFDPCWFTGSMVLSELGCGGFLRLVVTGEARGQVWSDDLAYDKGLNPGPQFRDWYLDWLAREVSTPGG</sequence>
<accession>A0A1E7N5J4</accession>
<dbReference type="Proteomes" id="UP000037395">
    <property type="component" value="Unassembled WGS sequence"/>
</dbReference>
<keyword evidence="3" id="KW-1185">Reference proteome</keyword>
<dbReference type="AlphaFoldDB" id="A0A1E7N5J4"/>
<name>A0A1E7N5J4_KITAU</name>
<dbReference type="RefSeq" id="WP_030551062.1">
    <property type="nucleotide sequence ID" value="NZ_JBEZBM010000001.1"/>
</dbReference>
<dbReference type="SUPFAM" id="SSF160631">
    <property type="entry name" value="SMI1/KNR4-like"/>
    <property type="match status" value="1"/>
</dbReference>
<dbReference type="EMBL" id="JPRF03000032">
    <property type="protein sequence ID" value="OEV35962.1"/>
    <property type="molecule type" value="Genomic_DNA"/>
</dbReference>
<evidence type="ECO:0000259" key="1">
    <source>
        <dbReference type="SMART" id="SM00860"/>
    </source>
</evidence>
<dbReference type="Pfam" id="PF09346">
    <property type="entry name" value="SMI1_KNR4"/>
    <property type="match status" value="1"/>
</dbReference>
<reference evidence="2" key="1">
    <citation type="submission" date="2016-08" db="EMBL/GenBank/DDBJ databases">
        <title>Sequencing, Assembly and Comparative Genomics of S. aureofaciens ATCC 10762.</title>
        <authorList>
            <person name="Gradnigo J.S."/>
            <person name="Johnson N."/>
            <person name="Somerville G.A."/>
        </authorList>
    </citation>
    <scope>NUCLEOTIDE SEQUENCE [LARGE SCALE GENOMIC DNA]</scope>
    <source>
        <strain evidence="2">ATCC 10762</strain>
    </source>
</reference>
<comment type="caution">
    <text evidence="2">The sequence shown here is derived from an EMBL/GenBank/DDBJ whole genome shotgun (WGS) entry which is preliminary data.</text>
</comment>
<dbReference type="InterPro" id="IPR037883">
    <property type="entry name" value="Knr4/Smi1-like_sf"/>
</dbReference>
<feature type="domain" description="Knr4/Smi1-like" evidence="1">
    <location>
        <begin position="36"/>
        <end position="186"/>
    </location>
</feature>